<comment type="cofactor">
    <cofactor evidence="9">
        <name>Zn(2+)</name>
        <dbReference type="ChEBI" id="CHEBI:29105"/>
    </cofactor>
    <text evidence="9">Binds 2 Zn(2+) ions per monomer.</text>
</comment>
<reference evidence="14" key="1">
    <citation type="journal article" date="2019" name="Int. J. Syst. Evol. Microbiol.">
        <title>The Global Catalogue of Microorganisms (GCM) 10K type strain sequencing project: providing services to taxonomists for standard genome sequencing and annotation.</title>
        <authorList>
            <consortium name="The Broad Institute Genomics Platform"/>
            <consortium name="The Broad Institute Genome Sequencing Center for Infectious Disease"/>
            <person name="Wu L."/>
            <person name="Ma J."/>
        </authorList>
    </citation>
    <scope>NUCLEOTIDE SEQUENCE [LARGE SCALE GENOMIC DNA]</scope>
    <source>
        <strain evidence="14">CCUG 46385</strain>
    </source>
</reference>
<dbReference type="InterPro" id="IPR001623">
    <property type="entry name" value="DnaJ_domain"/>
</dbReference>
<comment type="function">
    <text evidence="9">Participates actively in the response to hyperosmotic and heat shock by preventing the aggregation of stress-denatured proteins and by disaggregating proteins, also in an autonomous, DnaK-independent fashion. Unfolded proteins bind initially to DnaJ; upon interaction with the DnaJ-bound protein, DnaK hydrolyzes its bound ATP, resulting in the formation of a stable complex. GrpE releases ADP from DnaK; ATP binding to DnaK triggers the release of the substrate protein, thus completing the reaction cycle. Several rounds of ATP-dependent interactions between DnaJ, DnaK and GrpE are required for fully efficient folding. Also involved, together with DnaK and GrpE, in the DNA replication of plasmids through activation of initiation proteins.</text>
</comment>
<dbReference type="CDD" id="cd10719">
    <property type="entry name" value="DnaJ_zf"/>
    <property type="match status" value="1"/>
</dbReference>
<dbReference type="SMART" id="SM00271">
    <property type="entry name" value="DnaJ"/>
    <property type="match status" value="1"/>
</dbReference>
<dbReference type="PROSITE" id="PS50076">
    <property type="entry name" value="DNAJ_2"/>
    <property type="match status" value="1"/>
</dbReference>
<dbReference type="PANTHER" id="PTHR43096">
    <property type="entry name" value="DNAJ HOMOLOG 1, MITOCHONDRIAL-RELATED"/>
    <property type="match status" value="1"/>
</dbReference>
<dbReference type="CDD" id="cd06257">
    <property type="entry name" value="DnaJ"/>
    <property type="match status" value="1"/>
</dbReference>
<dbReference type="PROSITE" id="PS51188">
    <property type="entry name" value="ZF_CR"/>
    <property type="match status" value="1"/>
</dbReference>
<dbReference type="InterPro" id="IPR012724">
    <property type="entry name" value="DnaJ"/>
</dbReference>
<dbReference type="InterPro" id="IPR001305">
    <property type="entry name" value="HSP_DnaJ_Cys-rich_dom"/>
</dbReference>
<dbReference type="RefSeq" id="WP_379789080.1">
    <property type="nucleotide sequence ID" value="NZ_JBHSHL010000051.1"/>
</dbReference>
<feature type="binding site" evidence="9">
    <location>
        <position position="211"/>
    </location>
    <ligand>
        <name>Zn(2+)</name>
        <dbReference type="ChEBI" id="CHEBI:29105"/>
        <label>1</label>
    </ligand>
</feature>
<feature type="binding site" evidence="9">
    <location>
        <position position="171"/>
    </location>
    <ligand>
        <name>Zn(2+)</name>
        <dbReference type="ChEBI" id="CHEBI:29105"/>
        <label>2</label>
    </ligand>
</feature>
<feature type="binding site" evidence="9">
    <location>
        <position position="168"/>
    </location>
    <ligand>
        <name>Zn(2+)</name>
        <dbReference type="ChEBI" id="CHEBI:29105"/>
        <label>2</label>
    </ligand>
</feature>
<sequence length="383" mass="42304">MEKRDYYEVLGVERGATEQEIKKAYRKQAMKYHPDKNQGDKEAEEKFKEINEAYEVLSDAQKRKTYDQFGHAGLGGNGGFGGAGGFQGADFGDFGDIFGSMFGDIFGGGGMRQRRNGPRKGADLRYSMDLTFEEAAFGTEKDITFNRQEECDACHGTGAKQGTKPKQCPTCHGVGQVNQQVRTPFGTMVQSTTCPTCHGEGEIIEQKCPKCGGRKTVPGKKTVSVKVPEGIEDSMMLRMSGQGQPGEKGGPRGDLLIHIRIKPHEIFVRDGNTVWMDMPISFAQAALGDEIQVPTLDGTVKYKIPEGTQTGTIFRLKDKGIPYRNGRGRGDQRIRVKVEVPKKLTDKQRELLRAFAVEMGQTPTGESKGFWSKLKDEIKEALD</sequence>
<evidence type="ECO:0000256" key="4">
    <source>
        <dbReference type="ARBA" id="ARBA00022737"/>
    </source>
</evidence>
<accession>A0ABV9QMS8</accession>
<protein>
    <recommendedName>
        <fullName evidence="9">Chaperone protein DnaJ</fullName>
    </recommendedName>
</protein>
<keyword evidence="8 9" id="KW-0143">Chaperone</keyword>
<dbReference type="SUPFAM" id="SSF57938">
    <property type="entry name" value="DnaJ/Hsp40 cysteine-rich domain"/>
    <property type="match status" value="1"/>
</dbReference>
<dbReference type="PROSITE" id="PS00636">
    <property type="entry name" value="DNAJ_1"/>
    <property type="match status" value="1"/>
</dbReference>
<keyword evidence="13" id="KW-0560">Oxidoreductase</keyword>
<dbReference type="Pfam" id="PF00684">
    <property type="entry name" value="DnaJ_CXXCXGXG"/>
    <property type="match status" value="1"/>
</dbReference>
<evidence type="ECO:0000256" key="2">
    <source>
        <dbReference type="ARBA" id="ARBA00022705"/>
    </source>
</evidence>
<dbReference type="Gene3D" id="2.10.230.10">
    <property type="entry name" value="Heat shock protein DnaJ, cysteine-rich domain"/>
    <property type="match status" value="1"/>
</dbReference>
<dbReference type="PANTHER" id="PTHR43096:SF48">
    <property type="entry name" value="CHAPERONE PROTEIN DNAJ"/>
    <property type="match status" value="1"/>
</dbReference>
<dbReference type="InterPro" id="IPR002939">
    <property type="entry name" value="DnaJ_C"/>
</dbReference>
<dbReference type="EMBL" id="JBHSHL010000051">
    <property type="protein sequence ID" value="MFC4805513.1"/>
    <property type="molecule type" value="Genomic_DNA"/>
</dbReference>
<name>A0ABV9QMS8_9FIRM</name>
<keyword evidence="2 9" id="KW-0235">DNA replication</keyword>
<gene>
    <name evidence="9 13" type="primary">dnaJ</name>
    <name evidence="13" type="ORF">ACFO4R_10565</name>
</gene>
<dbReference type="InterPro" id="IPR036869">
    <property type="entry name" value="J_dom_sf"/>
</dbReference>
<evidence type="ECO:0000259" key="11">
    <source>
        <dbReference type="PROSITE" id="PS50076"/>
    </source>
</evidence>
<feature type="domain" description="J" evidence="11">
    <location>
        <begin position="5"/>
        <end position="70"/>
    </location>
</feature>
<evidence type="ECO:0000256" key="7">
    <source>
        <dbReference type="ARBA" id="ARBA00023016"/>
    </source>
</evidence>
<evidence type="ECO:0000313" key="14">
    <source>
        <dbReference type="Proteomes" id="UP001595916"/>
    </source>
</evidence>
<feature type="zinc finger region" description="CR-type" evidence="10">
    <location>
        <begin position="138"/>
        <end position="220"/>
    </location>
</feature>
<evidence type="ECO:0000259" key="12">
    <source>
        <dbReference type="PROSITE" id="PS51188"/>
    </source>
</evidence>
<dbReference type="Pfam" id="PF00226">
    <property type="entry name" value="DnaJ"/>
    <property type="match status" value="1"/>
</dbReference>
<dbReference type="NCBIfam" id="NF008035">
    <property type="entry name" value="PRK10767.1"/>
    <property type="match status" value="1"/>
</dbReference>
<proteinExistence type="inferred from homology"/>
<keyword evidence="1 9" id="KW-0963">Cytoplasm</keyword>
<feature type="binding site" evidence="9">
    <location>
        <position position="208"/>
    </location>
    <ligand>
        <name>Zn(2+)</name>
        <dbReference type="ChEBI" id="CHEBI:29105"/>
        <label>1</label>
    </ligand>
</feature>
<dbReference type="SUPFAM" id="SSF49493">
    <property type="entry name" value="HSP40/DnaJ peptide-binding domain"/>
    <property type="match status" value="2"/>
</dbReference>
<organism evidence="13 14">
    <name type="scientific">Filifactor villosus</name>
    <dbReference type="NCBI Taxonomy" id="29374"/>
    <lineage>
        <taxon>Bacteria</taxon>
        <taxon>Bacillati</taxon>
        <taxon>Bacillota</taxon>
        <taxon>Clostridia</taxon>
        <taxon>Peptostreptococcales</taxon>
        <taxon>Filifactoraceae</taxon>
        <taxon>Filifactor</taxon>
    </lineage>
</organism>
<comment type="domain">
    <text evidence="9">The J domain is necessary and sufficient to stimulate DnaK ATPase activity. Zinc center 1 plays an important role in the autonomous, DnaK-independent chaperone activity of DnaJ. Zinc center 2 is essential for interaction with DnaK and for DnaJ activity.</text>
</comment>
<comment type="similarity">
    <text evidence="9">Belongs to the DnaJ family.</text>
</comment>
<comment type="caution">
    <text evidence="13">The sequence shown here is derived from an EMBL/GenBank/DDBJ whole genome shotgun (WGS) entry which is preliminary data.</text>
</comment>
<dbReference type="InterPro" id="IPR036410">
    <property type="entry name" value="HSP_DnaJ_Cys-rich_dom_sf"/>
</dbReference>
<keyword evidence="4 9" id="KW-0677">Repeat</keyword>
<evidence type="ECO:0000256" key="6">
    <source>
        <dbReference type="ARBA" id="ARBA00022833"/>
    </source>
</evidence>
<dbReference type="GO" id="GO:0016491">
    <property type="term" value="F:oxidoreductase activity"/>
    <property type="evidence" value="ECO:0007669"/>
    <property type="project" value="UniProtKB-KW"/>
</dbReference>
<evidence type="ECO:0000313" key="13">
    <source>
        <dbReference type="EMBL" id="MFC4805513.1"/>
    </source>
</evidence>
<evidence type="ECO:0000256" key="9">
    <source>
        <dbReference type="HAMAP-Rule" id="MF_01152"/>
    </source>
</evidence>
<dbReference type="NCBIfam" id="TIGR02349">
    <property type="entry name" value="DnaJ_bact"/>
    <property type="match status" value="1"/>
</dbReference>
<feature type="binding site" evidence="9">
    <location>
        <position position="194"/>
    </location>
    <ligand>
        <name>Zn(2+)</name>
        <dbReference type="ChEBI" id="CHEBI:29105"/>
        <label>2</label>
    </ligand>
</feature>
<keyword evidence="14" id="KW-1185">Reference proteome</keyword>
<evidence type="ECO:0000256" key="8">
    <source>
        <dbReference type="ARBA" id="ARBA00023186"/>
    </source>
</evidence>
<keyword evidence="5 9" id="KW-0863">Zinc-finger</keyword>
<evidence type="ECO:0000256" key="1">
    <source>
        <dbReference type="ARBA" id="ARBA00022490"/>
    </source>
</evidence>
<keyword evidence="6 9" id="KW-0862">Zinc</keyword>
<dbReference type="Gene3D" id="2.60.260.20">
    <property type="entry name" value="Urease metallochaperone UreE, N-terminal domain"/>
    <property type="match status" value="2"/>
</dbReference>
<keyword evidence="7 9" id="KW-0346">Stress response</keyword>
<evidence type="ECO:0000256" key="10">
    <source>
        <dbReference type="PROSITE-ProRule" id="PRU00546"/>
    </source>
</evidence>
<dbReference type="SUPFAM" id="SSF46565">
    <property type="entry name" value="Chaperone J-domain"/>
    <property type="match status" value="1"/>
</dbReference>
<dbReference type="PRINTS" id="PR00625">
    <property type="entry name" value="JDOMAIN"/>
</dbReference>
<dbReference type="InterPro" id="IPR008971">
    <property type="entry name" value="HSP40/DnaJ_pept-bd"/>
</dbReference>
<feature type="domain" description="CR-type" evidence="12">
    <location>
        <begin position="138"/>
        <end position="220"/>
    </location>
</feature>
<comment type="subcellular location">
    <subcellularLocation>
        <location evidence="9">Cytoplasm</location>
    </subcellularLocation>
</comment>
<dbReference type="HAMAP" id="MF_01152">
    <property type="entry name" value="DnaJ"/>
    <property type="match status" value="1"/>
</dbReference>
<evidence type="ECO:0000256" key="5">
    <source>
        <dbReference type="ARBA" id="ARBA00022771"/>
    </source>
</evidence>
<dbReference type="Gene3D" id="1.10.287.110">
    <property type="entry name" value="DnaJ domain"/>
    <property type="match status" value="1"/>
</dbReference>
<evidence type="ECO:0000256" key="3">
    <source>
        <dbReference type="ARBA" id="ARBA00022723"/>
    </source>
</evidence>
<feature type="binding site" evidence="9">
    <location>
        <position position="151"/>
    </location>
    <ligand>
        <name>Zn(2+)</name>
        <dbReference type="ChEBI" id="CHEBI:29105"/>
        <label>1</label>
    </ligand>
</feature>
<dbReference type="Pfam" id="PF01556">
    <property type="entry name" value="DnaJ_C"/>
    <property type="match status" value="1"/>
</dbReference>
<feature type="binding site" evidence="9">
    <location>
        <position position="154"/>
    </location>
    <ligand>
        <name>Zn(2+)</name>
        <dbReference type="ChEBI" id="CHEBI:29105"/>
        <label>1</label>
    </ligand>
</feature>
<keyword evidence="3 9" id="KW-0479">Metal-binding</keyword>
<comment type="caution">
    <text evidence="9">Lacks conserved residue(s) required for the propagation of feature annotation.</text>
</comment>
<dbReference type="InterPro" id="IPR018253">
    <property type="entry name" value="DnaJ_domain_CS"/>
</dbReference>
<feature type="binding site" evidence="9">
    <location>
        <position position="197"/>
    </location>
    <ligand>
        <name>Zn(2+)</name>
        <dbReference type="ChEBI" id="CHEBI:29105"/>
        <label>2</label>
    </ligand>
</feature>
<dbReference type="CDD" id="cd10747">
    <property type="entry name" value="DnaJ_C"/>
    <property type="match status" value="1"/>
</dbReference>
<dbReference type="Proteomes" id="UP001595916">
    <property type="component" value="Unassembled WGS sequence"/>
</dbReference>
<comment type="subunit">
    <text evidence="9">Homodimer.</text>
</comment>